<comment type="caution">
    <text evidence="2">The sequence shown here is derived from an EMBL/GenBank/DDBJ whole genome shotgun (WGS) entry which is preliminary data.</text>
</comment>
<sequence>MVLAISSSSSSAGDEWSNTNTNNAESIAVMFSFTSNLKNKEFDKMIKCLELSNDFNPILSNSGYLVVPKRFKYGFIVNGRSLLDLSGFKVPRLKHEMNFNEDVVKTAALEVCPCGNM</sequence>
<evidence type="ECO:0000313" key="2">
    <source>
        <dbReference type="EMBL" id="KAH3685929.1"/>
    </source>
</evidence>
<dbReference type="EMBL" id="JAEUBG010001731">
    <property type="protein sequence ID" value="KAH3685929.1"/>
    <property type="molecule type" value="Genomic_DNA"/>
</dbReference>
<accession>A0A9P8QAK6</accession>
<evidence type="ECO:0000256" key="1">
    <source>
        <dbReference type="SAM" id="MobiDB-lite"/>
    </source>
</evidence>
<feature type="region of interest" description="Disordered" evidence="1">
    <location>
        <begin position="1"/>
        <end position="20"/>
    </location>
</feature>
<organism evidence="2 3">
    <name type="scientific">Wickerhamomyces pijperi</name>
    <name type="common">Yeast</name>
    <name type="synonym">Pichia pijperi</name>
    <dbReference type="NCBI Taxonomy" id="599730"/>
    <lineage>
        <taxon>Eukaryota</taxon>
        <taxon>Fungi</taxon>
        <taxon>Dikarya</taxon>
        <taxon>Ascomycota</taxon>
        <taxon>Saccharomycotina</taxon>
        <taxon>Saccharomycetes</taxon>
        <taxon>Phaffomycetales</taxon>
        <taxon>Wickerhamomycetaceae</taxon>
        <taxon>Wickerhamomyces</taxon>
    </lineage>
</organism>
<evidence type="ECO:0000313" key="3">
    <source>
        <dbReference type="Proteomes" id="UP000774326"/>
    </source>
</evidence>
<reference evidence="2" key="1">
    <citation type="journal article" date="2021" name="Open Biol.">
        <title>Shared evolutionary footprints suggest mitochondrial oxidative damage underlies multiple complex I losses in fungi.</title>
        <authorList>
            <person name="Schikora-Tamarit M.A."/>
            <person name="Marcet-Houben M."/>
            <person name="Nosek J."/>
            <person name="Gabaldon T."/>
        </authorList>
    </citation>
    <scope>NUCLEOTIDE SEQUENCE</scope>
    <source>
        <strain evidence="2">CBS2887</strain>
    </source>
</reference>
<reference evidence="2" key="2">
    <citation type="submission" date="2021-01" db="EMBL/GenBank/DDBJ databases">
        <authorList>
            <person name="Schikora-Tamarit M.A."/>
        </authorList>
    </citation>
    <scope>NUCLEOTIDE SEQUENCE</scope>
    <source>
        <strain evidence="2">CBS2887</strain>
    </source>
</reference>
<dbReference type="AlphaFoldDB" id="A0A9P8QAK6"/>
<feature type="compositionally biased region" description="Low complexity" evidence="1">
    <location>
        <begin position="1"/>
        <end position="11"/>
    </location>
</feature>
<gene>
    <name evidence="2" type="ORF">WICPIJ_003119</name>
</gene>
<protein>
    <submittedName>
        <fullName evidence="2">Uncharacterized protein</fullName>
    </submittedName>
</protein>
<keyword evidence="3" id="KW-1185">Reference proteome</keyword>
<name>A0A9P8QAK6_WICPI</name>
<dbReference type="Proteomes" id="UP000774326">
    <property type="component" value="Unassembled WGS sequence"/>
</dbReference>
<proteinExistence type="predicted"/>